<keyword evidence="7" id="KW-1185">Reference proteome</keyword>
<dbReference type="GO" id="GO:0051539">
    <property type="term" value="F:4 iron, 4 sulfur cluster binding"/>
    <property type="evidence" value="ECO:0007669"/>
    <property type="project" value="UniProtKB-KW"/>
</dbReference>
<organism evidence="6 7">
    <name type="scientific">Cyclobacterium marinum (strain ATCC 25205 / DSM 745 / LMG 13164 / NCIMB 1802)</name>
    <name type="common">Flectobacillus marinus</name>
    <dbReference type="NCBI Taxonomy" id="880070"/>
    <lineage>
        <taxon>Bacteria</taxon>
        <taxon>Pseudomonadati</taxon>
        <taxon>Bacteroidota</taxon>
        <taxon>Cytophagia</taxon>
        <taxon>Cytophagales</taxon>
        <taxon>Cyclobacteriaceae</taxon>
        <taxon>Cyclobacterium</taxon>
    </lineage>
</organism>
<keyword evidence="1" id="KW-0004">4Fe-4S</keyword>
<accession>G0J475</accession>
<evidence type="ECO:0000256" key="5">
    <source>
        <dbReference type="ARBA" id="ARBA00023014"/>
    </source>
</evidence>
<evidence type="ECO:0000256" key="4">
    <source>
        <dbReference type="ARBA" id="ARBA00023004"/>
    </source>
</evidence>
<dbReference type="Gene3D" id="3.50.50.60">
    <property type="entry name" value="FAD/NAD(P)-binding domain"/>
    <property type="match status" value="2"/>
</dbReference>
<evidence type="ECO:0000256" key="3">
    <source>
        <dbReference type="ARBA" id="ARBA00023002"/>
    </source>
</evidence>
<name>G0J475_CYCMS</name>
<dbReference type="InterPro" id="IPR036188">
    <property type="entry name" value="FAD/NAD-bd_sf"/>
</dbReference>
<reference evidence="7" key="1">
    <citation type="submission" date="2011-07" db="EMBL/GenBank/DDBJ databases">
        <title>The complete genome of Cyclobacterium marinum DSM 745.</title>
        <authorList>
            <person name="Lucas S."/>
            <person name="Han J."/>
            <person name="Lapidus A."/>
            <person name="Bruce D."/>
            <person name="Goodwin L."/>
            <person name="Pitluck S."/>
            <person name="Peters L."/>
            <person name="Kyrpides N."/>
            <person name="Mavromatis K."/>
            <person name="Ivanova N."/>
            <person name="Ovchinnikova G."/>
            <person name="Chertkov O."/>
            <person name="Detter J.C."/>
            <person name="Tapia R."/>
            <person name="Han C."/>
            <person name="Land M."/>
            <person name="Hauser L."/>
            <person name="Markowitz V."/>
            <person name="Cheng J.-F."/>
            <person name="Hugenholtz P."/>
            <person name="Woyke T."/>
            <person name="Wu D."/>
            <person name="Tindall B."/>
            <person name="Schuetze A."/>
            <person name="Brambilla E."/>
            <person name="Klenk H.-P."/>
            <person name="Eisen J.A."/>
        </authorList>
    </citation>
    <scope>NUCLEOTIDE SEQUENCE [LARGE SCALE GENOMIC DNA]</scope>
    <source>
        <strain evidence="7">ATCC 25205 / DSM 745 / LMG 13164 / NCIMB 1802</strain>
    </source>
</reference>
<protein>
    <submittedName>
        <fullName evidence="6">HI0933 family protein</fullName>
    </submittedName>
</protein>
<keyword evidence="2" id="KW-0479">Metal-binding</keyword>
<evidence type="ECO:0000256" key="1">
    <source>
        <dbReference type="ARBA" id="ARBA00022485"/>
    </source>
</evidence>
<dbReference type="GO" id="GO:0016491">
    <property type="term" value="F:oxidoreductase activity"/>
    <property type="evidence" value="ECO:0007669"/>
    <property type="project" value="UniProtKB-KW"/>
</dbReference>
<dbReference type="eggNOG" id="COG0644">
    <property type="taxonomic scope" value="Bacteria"/>
</dbReference>
<dbReference type="OrthoDB" id="9777740at2"/>
<dbReference type="RefSeq" id="WP_014021787.1">
    <property type="nucleotide sequence ID" value="NC_015914.1"/>
</dbReference>
<dbReference type="SUPFAM" id="SSF51905">
    <property type="entry name" value="FAD/NAD(P)-binding domain"/>
    <property type="match status" value="2"/>
</dbReference>
<dbReference type="Pfam" id="PF12831">
    <property type="entry name" value="FAD_oxidored"/>
    <property type="match status" value="3"/>
</dbReference>
<dbReference type="STRING" id="880070.Cycma_3789"/>
<proteinExistence type="predicted"/>
<evidence type="ECO:0000313" key="6">
    <source>
        <dbReference type="EMBL" id="AEL27501.1"/>
    </source>
</evidence>
<dbReference type="GO" id="GO:0046872">
    <property type="term" value="F:metal ion binding"/>
    <property type="evidence" value="ECO:0007669"/>
    <property type="project" value="UniProtKB-KW"/>
</dbReference>
<keyword evidence="5" id="KW-0411">Iron-sulfur</keyword>
<dbReference type="KEGG" id="cmr:Cycma_3789"/>
<dbReference type="PANTHER" id="PTHR43498:SF1">
    <property type="entry name" value="COB--COM HETERODISULFIDE REDUCTASE IRON-SULFUR SUBUNIT A"/>
    <property type="match status" value="1"/>
</dbReference>
<keyword evidence="3" id="KW-0560">Oxidoreductase</keyword>
<gene>
    <name evidence="6" type="ordered locus">Cycma_3789</name>
</gene>
<evidence type="ECO:0000256" key="2">
    <source>
        <dbReference type="ARBA" id="ARBA00022723"/>
    </source>
</evidence>
<dbReference type="HOGENOM" id="CLU_294007_0_0_10"/>
<dbReference type="PANTHER" id="PTHR43498">
    <property type="entry name" value="FERREDOXIN:COB-COM HETERODISULFIDE REDUCTASE SUBUNIT A"/>
    <property type="match status" value="1"/>
</dbReference>
<dbReference type="InterPro" id="IPR039650">
    <property type="entry name" value="HdrA-like"/>
</dbReference>
<sequence>MNRRKFLNISIPATGAIMVGPGIMNLKAKSEIYRQFSGSSNFDTYDVVVNGGGFAGYFAASEAAKLGKKVLLIEKRTSPGFELFAKHKLWMEADGFEDFSPELSNLFLPEGEVAEMNNSLGTGPGNSKFEDEILLFSGSIRKGMLRNLLVSKVHVLLMTDVCGIFQDKGKVKGVLMAGKQGLQHVKCNNFIDASDQVMFSRNFFNQAYEIDRAGFVLELKNVENPQKKVLSVSRDYKVYQDQIALHRGKLSEDQAFLDFEFKVEEQSLELIEHQSRHKAALLGQNFKNIDPSLKNAEIYQHGLETSIILIDDRLPEVDFEGYFMLNGKAVTSKNIQAINEEARKMVESLPKSPRKAKASTLRIHNAEIPLDQIRFTGLDEASFSIPLEQVSFDYIALVKDKEYCQVAVAGGGTGGSFVAKGAAGKGANTIVADYFNDLGGTKTMGGVMGYYHGVTSNGFFKKQNEEAERTAFENNMSTKVGRKYYHLKEILNAGGRFIPGAIFCGALLEDQKVSGFLVCRNGKLQTINGDVTVDATGDGDIASFAGASFSQGNSRTGETQNYSQWDVKGAVSISSSPTNRDYDVLDTTKISELQRGLFLSHYEAHFYDFHPFLTVRESRLIEGMHVLNLYDVAEKTHFKDVIALASSDFDPHNVGSSEFSKCGFLLPHSNDLTVEIPYRCIVPKSLDGLLIAGRGISQTHNAMQFTRMTADILVLGYLTGQIAADLAWTNTRPRDFDVSDLQREWADLGYLPKDYDRPSNEDKRFQEDEINTRIAELSEGKREFLYECSRLPKEKAIPVLKTYYGKSEDEKAKLLLAKALAWFGESDGNVLIEEELQEMFDQEQKEGYPGGYVDNYDFIRGREKNVLEGLFWRINQNIALLAMTGSKSSIPVIRNIIENTTSGGGVVNRTNDYFNGRIDLKIIPFYNRIHNLCFYGDRIPDAQFIPGFEKLLKDENIGGFKTEDYDEVRWRVYGGLLEISIAATLARCGAKSGYLLLVSYLQDIHSNYKAFARAELRDITHQDFGVNPLKWRRFLAEKQYPRPTRNLEKTIEV</sequence>
<keyword evidence="4" id="KW-0408">Iron</keyword>
<dbReference type="Proteomes" id="UP000001635">
    <property type="component" value="Chromosome"/>
</dbReference>
<dbReference type="AlphaFoldDB" id="G0J475"/>
<dbReference type="EMBL" id="CP002955">
    <property type="protein sequence ID" value="AEL27501.1"/>
    <property type="molecule type" value="Genomic_DNA"/>
</dbReference>
<evidence type="ECO:0000313" key="7">
    <source>
        <dbReference type="Proteomes" id="UP000001635"/>
    </source>
</evidence>